<accession>A0A9N8PAT0</accession>
<keyword evidence="2" id="KW-1185">Reference proteome</keyword>
<name>A0A9N8PAT0_9PEZI</name>
<evidence type="ECO:0000313" key="2">
    <source>
        <dbReference type="Proteomes" id="UP000716446"/>
    </source>
</evidence>
<dbReference type="AlphaFoldDB" id="A0A9N8PAT0"/>
<dbReference type="Proteomes" id="UP000716446">
    <property type="component" value="Unassembled WGS sequence"/>
</dbReference>
<proteinExistence type="predicted"/>
<sequence>NYSMGVLKFTFSAAFRPSRCSFRSVTKRWNSVSQRPGSDRVRFPGAIDSKFTTNLDFTRPANKKAMPTYRILDQDGVIVDKSREPSDISDDHLIKMYKDMLSVSSKN</sequence>
<evidence type="ECO:0000313" key="1">
    <source>
        <dbReference type="EMBL" id="CAD0088016.1"/>
    </source>
</evidence>
<reference evidence="1" key="1">
    <citation type="submission" date="2020-06" db="EMBL/GenBank/DDBJ databases">
        <authorList>
            <person name="Onetto C."/>
        </authorList>
    </citation>
    <scope>NUCLEOTIDE SEQUENCE</scope>
</reference>
<comment type="caution">
    <text evidence="1">The sequence shown here is derived from an EMBL/GenBank/DDBJ whole genome shotgun (WGS) entry which is preliminary data.</text>
</comment>
<protein>
    <submittedName>
        <fullName evidence="1">Uncharacterized protein</fullName>
    </submittedName>
</protein>
<feature type="non-terminal residue" evidence="1">
    <location>
        <position position="1"/>
    </location>
</feature>
<dbReference type="EMBL" id="CAIJEN010000006">
    <property type="protein sequence ID" value="CAD0088016.1"/>
    <property type="molecule type" value="Genomic_DNA"/>
</dbReference>
<dbReference type="Gene3D" id="3.40.50.970">
    <property type="match status" value="1"/>
</dbReference>
<organism evidence="1 2">
    <name type="scientific">Aureobasidium vineae</name>
    <dbReference type="NCBI Taxonomy" id="2773715"/>
    <lineage>
        <taxon>Eukaryota</taxon>
        <taxon>Fungi</taxon>
        <taxon>Dikarya</taxon>
        <taxon>Ascomycota</taxon>
        <taxon>Pezizomycotina</taxon>
        <taxon>Dothideomycetes</taxon>
        <taxon>Dothideomycetidae</taxon>
        <taxon>Dothideales</taxon>
        <taxon>Saccotheciaceae</taxon>
        <taxon>Aureobasidium</taxon>
    </lineage>
</organism>
<gene>
    <name evidence="1" type="ORF">AWRI4619_LOCUS5134</name>
</gene>